<feature type="region of interest" description="Disordered" evidence="1">
    <location>
        <begin position="82"/>
        <end position="144"/>
    </location>
</feature>
<dbReference type="EMBL" id="NBNE01002143">
    <property type="protein sequence ID" value="OWZ11370.1"/>
    <property type="molecule type" value="Genomic_DNA"/>
</dbReference>
<organism evidence="2 3">
    <name type="scientific">Phytophthora megakarya</name>
    <dbReference type="NCBI Taxonomy" id="4795"/>
    <lineage>
        <taxon>Eukaryota</taxon>
        <taxon>Sar</taxon>
        <taxon>Stramenopiles</taxon>
        <taxon>Oomycota</taxon>
        <taxon>Peronosporomycetes</taxon>
        <taxon>Peronosporales</taxon>
        <taxon>Peronosporaceae</taxon>
        <taxon>Phytophthora</taxon>
    </lineage>
</organism>
<dbReference type="OrthoDB" id="112300at2759"/>
<feature type="compositionally biased region" description="Polar residues" evidence="1">
    <location>
        <begin position="178"/>
        <end position="187"/>
    </location>
</feature>
<comment type="caution">
    <text evidence="2">The sequence shown here is derived from an EMBL/GenBank/DDBJ whole genome shotgun (WGS) entry which is preliminary data.</text>
</comment>
<evidence type="ECO:0000256" key="1">
    <source>
        <dbReference type="SAM" id="MobiDB-lite"/>
    </source>
</evidence>
<gene>
    <name evidence="2" type="ORF">PHMEG_00015619</name>
</gene>
<feature type="compositionally biased region" description="Low complexity" evidence="1">
    <location>
        <begin position="108"/>
        <end position="125"/>
    </location>
</feature>
<protein>
    <submittedName>
        <fullName evidence="2">Uncharacterized protein</fullName>
    </submittedName>
</protein>
<feature type="region of interest" description="Disordered" evidence="1">
    <location>
        <begin position="171"/>
        <end position="195"/>
    </location>
</feature>
<proteinExistence type="predicted"/>
<evidence type="ECO:0000313" key="2">
    <source>
        <dbReference type="EMBL" id="OWZ11370.1"/>
    </source>
</evidence>
<reference evidence="3" key="1">
    <citation type="submission" date="2017-03" db="EMBL/GenBank/DDBJ databases">
        <title>Phytopthora megakarya and P. palmivora, two closely related causual agents of cacao black pod achieved similar genome size and gene model numbers by different mechanisms.</title>
        <authorList>
            <person name="Ali S."/>
            <person name="Shao J."/>
            <person name="Larry D.J."/>
            <person name="Kronmiller B."/>
            <person name="Shen D."/>
            <person name="Strem M.D."/>
            <person name="Melnick R.L."/>
            <person name="Guiltinan M.J."/>
            <person name="Tyler B.M."/>
            <person name="Meinhardt L.W."/>
            <person name="Bailey B.A."/>
        </authorList>
    </citation>
    <scope>NUCLEOTIDE SEQUENCE [LARGE SCALE GENOMIC DNA]</scope>
    <source>
        <strain evidence="3">zdho120</strain>
    </source>
</reference>
<dbReference type="AlphaFoldDB" id="A0A225W3D2"/>
<keyword evidence="3" id="KW-1185">Reference proteome</keyword>
<dbReference type="Proteomes" id="UP000198211">
    <property type="component" value="Unassembled WGS sequence"/>
</dbReference>
<name>A0A225W3D2_9STRA</name>
<accession>A0A225W3D2</accession>
<evidence type="ECO:0000313" key="3">
    <source>
        <dbReference type="Proteomes" id="UP000198211"/>
    </source>
</evidence>
<sequence length="218" mass="23695">MDLSLNCTRTCHARLGRFLKRKVLNQWIFCMHRLADNRKGREATYDASGAETWVTTHESCTRAKVNVAIAGIVTAKIKRFGRRGATESDGPVNAPDTPNGASETPSEAVARAAVSGRSARSARAVTTPGVVDSKRVSDQGPDTSRMFSAIRRRDDNSVSTLGVDTRSISKSRKFSAVGRQSDNSLQHTAPPKGVEVTTKHRLPESIRQVGRTVANVQH</sequence>